<dbReference type="OrthoDB" id="626167at2759"/>
<dbReference type="Pfam" id="PF13374">
    <property type="entry name" value="TPR_10"/>
    <property type="match status" value="1"/>
</dbReference>
<feature type="region of interest" description="Disordered" evidence="1">
    <location>
        <begin position="1287"/>
        <end position="1319"/>
    </location>
</feature>
<dbReference type="PANTHER" id="PTHR10098">
    <property type="entry name" value="RAPSYN-RELATED"/>
    <property type="match status" value="1"/>
</dbReference>
<dbReference type="EMBL" id="RCHS01003481">
    <property type="protein sequence ID" value="RMX41498.1"/>
    <property type="molecule type" value="Genomic_DNA"/>
</dbReference>
<feature type="compositionally biased region" description="Polar residues" evidence="1">
    <location>
        <begin position="1397"/>
        <end position="1417"/>
    </location>
</feature>
<dbReference type="InterPro" id="IPR019734">
    <property type="entry name" value="TPR_rpt"/>
</dbReference>
<organism evidence="3 4">
    <name type="scientific">Pocillopora damicornis</name>
    <name type="common">Cauliflower coral</name>
    <name type="synonym">Millepora damicornis</name>
    <dbReference type="NCBI Taxonomy" id="46731"/>
    <lineage>
        <taxon>Eukaryota</taxon>
        <taxon>Metazoa</taxon>
        <taxon>Cnidaria</taxon>
        <taxon>Anthozoa</taxon>
        <taxon>Hexacorallia</taxon>
        <taxon>Scleractinia</taxon>
        <taxon>Astrocoeniina</taxon>
        <taxon>Pocilloporidae</taxon>
        <taxon>Pocillopora</taxon>
    </lineage>
</organism>
<comment type="caution">
    <text evidence="3">The sequence shown here is derived from an EMBL/GenBank/DDBJ whole genome shotgun (WGS) entry which is preliminary data.</text>
</comment>
<dbReference type="Gene3D" id="1.25.40.10">
    <property type="entry name" value="Tetratricopeptide repeat domain"/>
    <property type="match status" value="4"/>
</dbReference>
<dbReference type="Pfam" id="PF12770">
    <property type="entry name" value="CHAT"/>
    <property type="match status" value="2"/>
</dbReference>
<feature type="region of interest" description="Disordered" evidence="1">
    <location>
        <begin position="1371"/>
        <end position="1417"/>
    </location>
</feature>
<evidence type="ECO:0000256" key="1">
    <source>
        <dbReference type="SAM" id="MobiDB-lite"/>
    </source>
</evidence>
<feature type="compositionally biased region" description="Basic and acidic residues" evidence="1">
    <location>
        <begin position="1377"/>
        <end position="1388"/>
    </location>
</feature>
<feature type="compositionally biased region" description="Polar residues" evidence="1">
    <location>
        <begin position="1291"/>
        <end position="1301"/>
    </location>
</feature>
<evidence type="ECO:0000313" key="4">
    <source>
        <dbReference type="Proteomes" id="UP000275408"/>
    </source>
</evidence>
<feature type="domain" description="CHAT" evidence="2">
    <location>
        <begin position="438"/>
        <end position="622"/>
    </location>
</feature>
<dbReference type="PANTHER" id="PTHR10098:SF108">
    <property type="entry name" value="TETRATRICOPEPTIDE REPEAT PROTEIN 28"/>
    <property type="match status" value="1"/>
</dbReference>
<protein>
    <recommendedName>
        <fullName evidence="2">CHAT domain-containing protein</fullName>
    </recommendedName>
</protein>
<accession>A0A3M6TJP9</accession>
<evidence type="ECO:0000259" key="2">
    <source>
        <dbReference type="Pfam" id="PF12770"/>
    </source>
</evidence>
<feature type="region of interest" description="Disordered" evidence="1">
    <location>
        <begin position="1431"/>
        <end position="1460"/>
    </location>
</feature>
<dbReference type="STRING" id="46731.A0A3M6TJP9"/>
<dbReference type="SMART" id="SM00028">
    <property type="entry name" value="TPR"/>
    <property type="match status" value="12"/>
</dbReference>
<dbReference type="InterPro" id="IPR011990">
    <property type="entry name" value="TPR-like_helical_dom_sf"/>
</dbReference>
<feature type="compositionally biased region" description="Polar residues" evidence="1">
    <location>
        <begin position="1309"/>
        <end position="1319"/>
    </location>
</feature>
<gene>
    <name evidence="3" type="ORF">pdam_00012262</name>
</gene>
<feature type="domain" description="CHAT" evidence="2">
    <location>
        <begin position="1486"/>
        <end position="1758"/>
    </location>
</feature>
<sequence>MEYLAPEHQDIAKEGLDELRLNLPSAEEDVLEKVKAEATPFPCLFKIAQDFTSKNLPTASIIWEYLLEKATSKQQKFDVMNKLFHVQIATGPWRVAVETAKKLYQDTALEFSYDGLKGLTGNKNRLEPLIAAPLLFEAALNLGTIHRLLKELNEAEEFYRKAWNIATSVKDIDRESLAKIHLAICLLDRGELRQAIDTYFKPLMVSKATLKPRTRALYLQYYGNACRSAADWGRAKEYLREALDLAKKIKDVGLVSSCCGDLGNVFRSEGRFKDAEQLFSLHHKFALSRGDIHGLAIACGNIGFLKFYNPEEFDDSVVYQFVEYSLAEQVGDFARMGIAFNKIGKLYTALGFNEEAEEMFKIAIDGARRADNIAGEGMAWGNLGTVYRALERFKDAIDCHVKYRDNAERRMDVGGVAIMQHQLAMDYILSGKLPEAERSLPSAEREVHMITETINSPMSEILIGSQAKKAVVMEAMPKYKILHFATHAIIDNEDSHGDFSMRGLVVLAKSGLECNGILTAEEVRGLELNAELVVLSCCETGLGKVTGDGILGLSRAFLAAGAACVIVTLWKIDDNSASELMTSFYREYKSSRDAAVSLQKAMKTVQTKEDTRSPQHWAAFSIVAPEHQDLVKVGLDNLRQKLPSADEDVFEKVRAEETPFLCLFEMARDFTSRDLPTALILWEYILKRAMSKQQKFAAMNEIFKVQIATGPWRVAVETAKKLYQDAAQEYSSDNLVRLKAKESDLAPFLFEAVLNLGTIHRLLRELNEAEEFYRKAWNIATSMRDFDRESLAKIHLAICLLDRGELKQAIDTYFKPLMVFKATLKPHTRALFLQNYGNACRSAADWGKAKEYLREALDLAKVVRDVDLVSSCCGDLGNVFRSEGRYKDAEQLFSFHYKFALSRGDIHGLAIACNNIGYLKFYNPKEFDDSVVYQYIAYSLAGEVGDFARMGMAFNKIGKLYTALGYNEEAKEMFKFAIDRAHKADNVAREGMAWGNLGTVYRALERFEDAIDCHVKYRDNAERRMDIGGVAIMQHQLAMDYLLLGKLPEAERSVGGEDKSKLSNFEKNQAEAYNLLQVVLVAQGKFKEALVLADASRGRALAEIVRKRLSGCSDISSGEETVTLNEEFIAESFNNLVEISRKRSTTLVFYSVVKEFDQSGAYFTWVYTWVLCPSGSLNFNKTRLQHDLETKVEINDEFIASLRRSMGQESQMGKVSKILRSCGEQKKVSREAKVHVAAIKVEDILSSLGGFEHDFITGWKGFGIPLKTKDLRKQELLSKEASIPKHETFDESTGSQESWNETVAEKPTASKTELCSSEGQEAYVVSSKEELAYSTEAHSTESVKQSNVMTFDKVDVISGESPLIVECLVEDPQDDSSMERENPAKVEENESFPLATSEESLQHSLSGSELSHSCTHLESGQAKSEILAASKPSDNPFEEGADKPSLTVPSHDGSGATAEGLEHGIASKPSCEESNFSLQKLDPWTPMLSQLHKILIEPIIDFLPRKDESHRVTFIPQDFLLKVPFAALQNEARGHYFMEDFIISTSPAIHFLDLACASRETSLKTTTPLELSLLALPSAEYEVRMIKEILKSPMSEILIGSQAQKAVVMEAMPKYKVLHFATHAIIDDSDSHGDFSMRGLIVLTKSWLECDGILTAEEVRGLELNAELVVLSCCESGLGKVTGDGMLGLSRAFLAAGAACVIVTLWKIDDKPASELMTSFYREYKASRDAAVSLQKSMKTLQTKEDTRSPQHWAAFSIVDCVYSTRKGPCKWPCSRYLNTLKEALESSSGSIFTYKKVK</sequence>
<dbReference type="Pfam" id="PF13424">
    <property type="entry name" value="TPR_12"/>
    <property type="match status" value="1"/>
</dbReference>
<evidence type="ECO:0000313" key="3">
    <source>
        <dbReference type="EMBL" id="RMX41498.1"/>
    </source>
</evidence>
<dbReference type="InterPro" id="IPR024983">
    <property type="entry name" value="CHAT_dom"/>
</dbReference>
<dbReference type="Proteomes" id="UP000275408">
    <property type="component" value="Unassembled WGS sequence"/>
</dbReference>
<name>A0A3M6TJP9_POCDA</name>
<dbReference type="SUPFAM" id="SSF48452">
    <property type="entry name" value="TPR-like"/>
    <property type="match status" value="4"/>
</dbReference>
<keyword evidence="4" id="KW-1185">Reference proteome</keyword>
<reference evidence="3 4" key="1">
    <citation type="journal article" date="2018" name="Sci. Rep.">
        <title>Comparative analysis of the Pocillopora damicornis genome highlights role of immune system in coral evolution.</title>
        <authorList>
            <person name="Cunning R."/>
            <person name="Bay R.A."/>
            <person name="Gillette P."/>
            <person name="Baker A.C."/>
            <person name="Traylor-Knowles N."/>
        </authorList>
    </citation>
    <scope>NUCLEOTIDE SEQUENCE [LARGE SCALE GENOMIC DNA]</scope>
    <source>
        <strain evidence="3">RSMAS</strain>
        <tissue evidence="3">Whole animal</tissue>
    </source>
</reference>
<proteinExistence type="predicted"/>
<dbReference type="Pfam" id="PF13181">
    <property type="entry name" value="TPR_8"/>
    <property type="match status" value="1"/>
</dbReference>